<evidence type="ECO:0000256" key="1">
    <source>
        <dbReference type="SAM" id="MobiDB-lite"/>
    </source>
</evidence>
<name>A0ABQ9YBU5_9EUKA</name>
<dbReference type="EMBL" id="JARBJD010000017">
    <property type="protein sequence ID" value="KAK2961232.1"/>
    <property type="molecule type" value="Genomic_DNA"/>
</dbReference>
<feature type="compositionally biased region" description="Polar residues" evidence="1">
    <location>
        <begin position="268"/>
        <end position="285"/>
    </location>
</feature>
<dbReference type="SMART" id="SM00233">
    <property type="entry name" value="PH"/>
    <property type="match status" value="1"/>
</dbReference>
<evidence type="ECO:0000259" key="2">
    <source>
        <dbReference type="SMART" id="SM00233"/>
    </source>
</evidence>
<reference evidence="3 4" key="1">
    <citation type="journal article" date="2022" name="bioRxiv">
        <title>Genomics of Preaxostyla Flagellates Illuminates Evolutionary Transitions and the Path Towards Mitochondrial Loss.</title>
        <authorList>
            <person name="Novak L.V.F."/>
            <person name="Treitli S.C."/>
            <person name="Pyrih J."/>
            <person name="Halakuc P."/>
            <person name="Pipaliya S.V."/>
            <person name="Vacek V."/>
            <person name="Brzon O."/>
            <person name="Soukal P."/>
            <person name="Eme L."/>
            <person name="Dacks J.B."/>
            <person name="Karnkowska A."/>
            <person name="Elias M."/>
            <person name="Hampl V."/>
        </authorList>
    </citation>
    <scope>NUCLEOTIDE SEQUENCE [LARGE SCALE GENOMIC DNA]</scope>
    <source>
        <strain evidence="3">NAU3</strain>
        <tissue evidence="3">Gut</tissue>
    </source>
</reference>
<comment type="caution">
    <text evidence="3">The sequence shown here is derived from an EMBL/GenBank/DDBJ whole genome shotgun (WGS) entry which is preliminary data.</text>
</comment>
<dbReference type="SUPFAM" id="SSF50729">
    <property type="entry name" value="PH domain-like"/>
    <property type="match status" value="1"/>
</dbReference>
<sequence>MLYLHLIVKSIDARELDLPAEQTEKMQFVVQVDKNVVSSPIHSTKKIYQFSNNANFALLPERNVNIKLQLFNAKRKPFTFLGEYSLSSQLLSEKQDFRFLQMEGIPGQFHVSFALGHELAINSILRSTWAEVHSGLLIKTFTNLWVTLTSTAVVAFKDQEMGSPVETIPLETMTIVEEPESTLKKTNILSLTAPPQPIEGKPGQFKQPTPRYIKFETSGTRHDWFDALTAVKNGSFYYVLQEEHPDIDFSSNAAQGKSNPLAPKSEVSHSVQQETKTDPQPSAKNESTPESTEEKKTEPEQHTIEETAIQNASKEEKKDEKKEEDVEKSEESKTEESSPPDTE</sequence>
<dbReference type="InterPro" id="IPR001849">
    <property type="entry name" value="PH_domain"/>
</dbReference>
<keyword evidence="4" id="KW-1185">Reference proteome</keyword>
<feature type="domain" description="PH" evidence="2">
    <location>
        <begin position="131"/>
        <end position="235"/>
    </location>
</feature>
<dbReference type="Proteomes" id="UP001281761">
    <property type="component" value="Unassembled WGS sequence"/>
</dbReference>
<proteinExistence type="predicted"/>
<evidence type="ECO:0000313" key="3">
    <source>
        <dbReference type="EMBL" id="KAK2961232.1"/>
    </source>
</evidence>
<dbReference type="InterPro" id="IPR011993">
    <property type="entry name" value="PH-like_dom_sf"/>
</dbReference>
<feature type="compositionally biased region" description="Polar residues" evidence="1">
    <location>
        <begin position="249"/>
        <end position="258"/>
    </location>
</feature>
<evidence type="ECO:0000313" key="4">
    <source>
        <dbReference type="Proteomes" id="UP001281761"/>
    </source>
</evidence>
<protein>
    <recommendedName>
        <fullName evidence="2">PH domain-containing protein</fullName>
    </recommendedName>
</protein>
<gene>
    <name evidence="3" type="ORF">BLNAU_3678</name>
</gene>
<dbReference type="Gene3D" id="2.30.29.30">
    <property type="entry name" value="Pleckstrin-homology domain (PH domain)/Phosphotyrosine-binding domain (PTB)"/>
    <property type="match status" value="1"/>
</dbReference>
<accession>A0ABQ9YBU5</accession>
<feature type="compositionally biased region" description="Basic and acidic residues" evidence="1">
    <location>
        <begin position="292"/>
        <end position="305"/>
    </location>
</feature>
<organism evidence="3 4">
    <name type="scientific">Blattamonas nauphoetae</name>
    <dbReference type="NCBI Taxonomy" id="2049346"/>
    <lineage>
        <taxon>Eukaryota</taxon>
        <taxon>Metamonada</taxon>
        <taxon>Preaxostyla</taxon>
        <taxon>Oxymonadida</taxon>
        <taxon>Blattamonas</taxon>
    </lineage>
</organism>
<feature type="region of interest" description="Disordered" evidence="1">
    <location>
        <begin position="249"/>
        <end position="343"/>
    </location>
</feature>
<feature type="compositionally biased region" description="Basic and acidic residues" evidence="1">
    <location>
        <begin position="313"/>
        <end position="336"/>
    </location>
</feature>